<dbReference type="InterPro" id="IPR050072">
    <property type="entry name" value="Peptidase_M20A"/>
</dbReference>
<keyword evidence="8" id="KW-1185">Reference proteome</keyword>
<evidence type="ECO:0000256" key="5">
    <source>
        <dbReference type="ARBA" id="ARBA00022833"/>
    </source>
</evidence>
<comment type="cofactor">
    <cofactor evidence="1">
        <name>Zn(2+)</name>
        <dbReference type="ChEBI" id="CHEBI:29105"/>
    </cofactor>
</comment>
<dbReference type="GO" id="GO:0016787">
    <property type="term" value="F:hydrolase activity"/>
    <property type="evidence" value="ECO:0007669"/>
    <property type="project" value="UniProtKB-KW"/>
</dbReference>
<keyword evidence="4 7" id="KW-0378">Hydrolase</keyword>
<keyword evidence="5" id="KW-0862">Zinc</keyword>
<accession>A0A239HS20</accession>
<dbReference type="InterPro" id="IPR002933">
    <property type="entry name" value="Peptidase_M20"/>
</dbReference>
<sequence>MGNGTIMEQEVFKKLNEIAAEMKADVVEFTQKLVQTPSISGEEGELADLLIAEMEKLGYDEAFKDDQGNVFGLVKGTEDGPTIMYNSHMDHVSPGDANNWEGYDPYGGEIDICEVDNQDKTAKDLTECIHGRAASDVKAGEAAQIYAGAALLKLREMGYNFKGTFMFQGVVQEEPAEMVGMKHVIDKTLPAKGLTYDAMVSSEATSLKLYCGHRGRVEMLVTVYGRTSHGSAPWLGINSIYKSLPLIQKIKDELYPSLPKDVDLGQSSISLNIIECSPGALSIVPDKTMLSLDRRFIPTENVEEVVKQIQDIIDELAAQDPEFKADVKIKTALEVSYTGIEYEAEKLMPAWKTPRDHGFTKAAAEALEALGQPVKYGYWDFGTDGSKTAGIDRKPTIGYSPMQEQYAHTPYDKVRTDFIAKAVAGNAAIFLKATEAGSDAFKALVWE</sequence>
<name>A0A239HS20_9FIRM</name>
<evidence type="ECO:0000256" key="2">
    <source>
        <dbReference type="ARBA" id="ARBA00006247"/>
    </source>
</evidence>
<dbReference type="PANTHER" id="PTHR43808">
    <property type="entry name" value="ACETYLORNITHINE DEACETYLASE"/>
    <property type="match status" value="1"/>
</dbReference>
<dbReference type="AlphaFoldDB" id="A0A239HS20"/>
<dbReference type="GO" id="GO:0046872">
    <property type="term" value="F:metal ion binding"/>
    <property type="evidence" value="ECO:0007669"/>
    <property type="project" value="UniProtKB-KW"/>
</dbReference>
<evidence type="ECO:0000256" key="1">
    <source>
        <dbReference type="ARBA" id="ARBA00001947"/>
    </source>
</evidence>
<feature type="domain" description="Peptidase M20 dimerisation" evidence="6">
    <location>
        <begin position="212"/>
        <end position="320"/>
    </location>
</feature>
<gene>
    <name evidence="7" type="ORF">SAMN05446037_102357</name>
</gene>
<dbReference type="EMBL" id="FZOJ01000023">
    <property type="protein sequence ID" value="SNS84177.1"/>
    <property type="molecule type" value="Genomic_DNA"/>
</dbReference>
<dbReference type="Pfam" id="PF01546">
    <property type="entry name" value="Peptidase_M20"/>
    <property type="match status" value="1"/>
</dbReference>
<organism evidence="7 8">
    <name type="scientific">Anaerovirgula multivorans</name>
    <dbReference type="NCBI Taxonomy" id="312168"/>
    <lineage>
        <taxon>Bacteria</taxon>
        <taxon>Bacillati</taxon>
        <taxon>Bacillota</taxon>
        <taxon>Clostridia</taxon>
        <taxon>Peptostreptococcales</taxon>
        <taxon>Natronincolaceae</taxon>
        <taxon>Anaerovirgula</taxon>
    </lineage>
</organism>
<dbReference type="InterPro" id="IPR036264">
    <property type="entry name" value="Bact_exopeptidase_dim_dom"/>
</dbReference>
<dbReference type="Gene3D" id="3.30.70.360">
    <property type="match status" value="1"/>
</dbReference>
<dbReference type="Gene3D" id="3.40.630.10">
    <property type="entry name" value="Zn peptidases"/>
    <property type="match status" value="2"/>
</dbReference>
<dbReference type="PANTHER" id="PTHR43808:SF8">
    <property type="entry name" value="PEPTIDASE M20 DIMERISATION DOMAIN-CONTAINING PROTEIN"/>
    <property type="match status" value="1"/>
</dbReference>
<evidence type="ECO:0000313" key="8">
    <source>
        <dbReference type="Proteomes" id="UP000198304"/>
    </source>
</evidence>
<dbReference type="SUPFAM" id="SSF53187">
    <property type="entry name" value="Zn-dependent exopeptidases"/>
    <property type="match status" value="1"/>
</dbReference>
<evidence type="ECO:0000256" key="4">
    <source>
        <dbReference type="ARBA" id="ARBA00022801"/>
    </source>
</evidence>
<evidence type="ECO:0000313" key="7">
    <source>
        <dbReference type="EMBL" id="SNS84177.1"/>
    </source>
</evidence>
<evidence type="ECO:0000256" key="3">
    <source>
        <dbReference type="ARBA" id="ARBA00022723"/>
    </source>
</evidence>
<dbReference type="Pfam" id="PF07687">
    <property type="entry name" value="M20_dimer"/>
    <property type="match status" value="1"/>
</dbReference>
<comment type="similarity">
    <text evidence="2">Belongs to the peptidase M20A family.</text>
</comment>
<dbReference type="SUPFAM" id="SSF55031">
    <property type="entry name" value="Bacterial exopeptidase dimerisation domain"/>
    <property type="match status" value="1"/>
</dbReference>
<dbReference type="Proteomes" id="UP000198304">
    <property type="component" value="Unassembled WGS sequence"/>
</dbReference>
<reference evidence="8" key="1">
    <citation type="submission" date="2017-06" db="EMBL/GenBank/DDBJ databases">
        <authorList>
            <person name="Varghese N."/>
            <person name="Submissions S."/>
        </authorList>
    </citation>
    <scope>NUCLEOTIDE SEQUENCE [LARGE SCALE GENOMIC DNA]</scope>
    <source>
        <strain evidence="8">SCA</strain>
    </source>
</reference>
<dbReference type="InterPro" id="IPR011650">
    <property type="entry name" value="Peptidase_M20_dimer"/>
</dbReference>
<evidence type="ECO:0000259" key="6">
    <source>
        <dbReference type="Pfam" id="PF07687"/>
    </source>
</evidence>
<proteinExistence type="inferred from homology"/>
<protein>
    <submittedName>
        <fullName evidence="7">Putative selenium metabolism hydrolase</fullName>
    </submittedName>
</protein>
<keyword evidence="3" id="KW-0479">Metal-binding</keyword>